<dbReference type="EMBL" id="BBNT01000018">
    <property type="protein sequence ID" value="GAL76932.1"/>
    <property type="molecule type" value="Genomic_DNA"/>
</dbReference>
<evidence type="ECO:0000313" key="2">
    <source>
        <dbReference type="Proteomes" id="UP000029647"/>
    </source>
</evidence>
<reference evidence="1 2" key="1">
    <citation type="journal article" date="2014" name="Genome Announc.">
        <title>Draft Genome Sequences of Marine Flavobacterium Nonlabens Strains NR17, NR24, NR27, NR32, NR33, and Ara13.</title>
        <authorList>
            <person name="Nakanishi M."/>
            <person name="Meirelles P."/>
            <person name="Suzuki R."/>
            <person name="Takatani N."/>
            <person name="Mino S."/>
            <person name="Suda W."/>
            <person name="Oshima K."/>
            <person name="Hattori M."/>
            <person name="Ohkuma M."/>
            <person name="Hosokawa M."/>
            <person name="Miyashita K."/>
            <person name="Thompson F.L."/>
            <person name="Niwa A."/>
            <person name="Sawabe T."/>
            <person name="Sawabe T."/>
        </authorList>
    </citation>
    <scope>NUCLEOTIDE SEQUENCE [LARGE SCALE GENOMIC DNA]</scope>
    <source>
        <strain evidence="2">JCM19275</strain>
    </source>
</reference>
<comment type="caution">
    <text evidence="1">The sequence shown here is derived from an EMBL/GenBank/DDBJ whole genome shotgun (WGS) entry which is preliminary data.</text>
</comment>
<dbReference type="Proteomes" id="UP000029647">
    <property type="component" value="Unassembled WGS sequence"/>
</dbReference>
<sequence length="236" mass="26910">MEYLFIELKISYFISCNYKYFMGGYIISSHNQPYLTNQKLNPMKIRIAILCLCTFAIFSCKNEIKADEDIESNERKKKDTNSAILKTNQDPYDYCSILETSVQLANTDMETYHIAETGINDNIGLSAMIYMDVNTKTITQIDFESKNNFKNVETASFEKVDDEYVLKITLYESPQAGDVLTTITAAVLNDVKPTMDFKTIIDINEEGLQCEKNNVLIYIPLKKGHSFKRPSLSSGN</sequence>
<evidence type="ECO:0000313" key="1">
    <source>
        <dbReference type="EMBL" id="GAL76932.1"/>
    </source>
</evidence>
<accession>A0A090X403</accession>
<gene>
    <name evidence="1" type="ORF">JCM19275_252</name>
</gene>
<protein>
    <submittedName>
        <fullName evidence="1">Uncharacterized protein</fullName>
    </submittedName>
</protein>
<proteinExistence type="predicted"/>
<dbReference type="AlphaFoldDB" id="A0A090X403"/>
<organism evidence="1 2">
    <name type="scientific">Nonlabens ulvanivorans</name>
    <name type="common">Persicivirga ulvanivorans</name>
    <dbReference type="NCBI Taxonomy" id="906888"/>
    <lineage>
        <taxon>Bacteria</taxon>
        <taxon>Pseudomonadati</taxon>
        <taxon>Bacteroidota</taxon>
        <taxon>Flavobacteriia</taxon>
        <taxon>Flavobacteriales</taxon>
        <taxon>Flavobacteriaceae</taxon>
        <taxon>Nonlabens</taxon>
    </lineage>
</organism>
<name>A0A090X403_NONUL</name>